<name>A0AAV4CGL0_9GAST</name>
<reference evidence="10 11" key="1">
    <citation type="journal article" date="2021" name="Elife">
        <title>Chloroplast acquisition without the gene transfer in kleptoplastic sea slugs, Plakobranchus ocellatus.</title>
        <authorList>
            <person name="Maeda T."/>
            <person name="Takahashi S."/>
            <person name="Yoshida T."/>
            <person name="Shimamura S."/>
            <person name="Takaki Y."/>
            <person name="Nagai Y."/>
            <person name="Toyoda A."/>
            <person name="Suzuki Y."/>
            <person name="Arimoto A."/>
            <person name="Ishii H."/>
            <person name="Satoh N."/>
            <person name="Nishiyama T."/>
            <person name="Hasebe M."/>
            <person name="Maruyama T."/>
            <person name="Minagawa J."/>
            <person name="Obokata J."/>
            <person name="Shigenobu S."/>
        </authorList>
    </citation>
    <scope>NUCLEOTIDE SEQUENCE [LARGE SCALE GENOMIC DNA]</scope>
</reference>
<dbReference type="PRINTS" id="PR02087">
    <property type="entry name" value="HAUSAUGMINL1"/>
</dbReference>
<comment type="caution">
    <text evidence="10">The sequence shown here is derived from an EMBL/GenBank/DDBJ whole genome shotgun (WGS) entry which is preliminary data.</text>
</comment>
<dbReference type="GO" id="GO:0051225">
    <property type="term" value="P:spindle assembly"/>
    <property type="evidence" value="ECO:0007669"/>
    <property type="project" value="InterPro"/>
</dbReference>
<evidence type="ECO:0000256" key="3">
    <source>
        <dbReference type="ARBA" id="ARBA00022490"/>
    </source>
</evidence>
<protein>
    <submittedName>
        <fullName evidence="10">HAUS augmin-like complex subunit 1</fullName>
    </submittedName>
</protein>
<organism evidence="10 11">
    <name type="scientific">Plakobranchus ocellatus</name>
    <dbReference type="NCBI Taxonomy" id="259542"/>
    <lineage>
        <taxon>Eukaryota</taxon>
        <taxon>Metazoa</taxon>
        <taxon>Spiralia</taxon>
        <taxon>Lophotrochozoa</taxon>
        <taxon>Mollusca</taxon>
        <taxon>Gastropoda</taxon>
        <taxon>Heterobranchia</taxon>
        <taxon>Euthyneura</taxon>
        <taxon>Panpulmonata</taxon>
        <taxon>Sacoglossa</taxon>
        <taxon>Placobranchoidea</taxon>
        <taxon>Plakobranchidae</taxon>
        <taxon>Plakobranchus</taxon>
    </lineage>
</organism>
<dbReference type="EMBL" id="BLXT01006231">
    <property type="protein sequence ID" value="GFO30148.1"/>
    <property type="molecule type" value="Genomic_DNA"/>
</dbReference>
<evidence type="ECO:0000313" key="11">
    <source>
        <dbReference type="Proteomes" id="UP000735302"/>
    </source>
</evidence>
<comment type="similarity">
    <text evidence="2">Belongs to the HAUS1 family.</text>
</comment>
<dbReference type="AlphaFoldDB" id="A0AAV4CGL0"/>
<evidence type="ECO:0000256" key="7">
    <source>
        <dbReference type="ARBA" id="ARBA00023054"/>
    </source>
</evidence>
<dbReference type="InterPro" id="IPR026243">
    <property type="entry name" value="HAUS1"/>
</dbReference>
<evidence type="ECO:0000256" key="5">
    <source>
        <dbReference type="ARBA" id="ARBA00022701"/>
    </source>
</evidence>
<keyword evidence="11" id="KW-1185">Reference proteome</keyword>
<keyword evidence="5" id="KW-0493">Microtubule</keyword>
<evidence type="ECO:0000256" key="9">
    <source>
        <dbReference type="ARBA" id="ARBA00023306"/>
    </source>
</evidence>
<dbReference type="GO" id="GO:0005819">
    <property type="term" value="C:spindle"/>
    <property type="evidence" value="ECO:0007669"/>
    <property type="project" value="UniProtKB-SubCell"/>
</dbReference>
<dbReference type="Proteomes" id="UP000735302">
    <property type="component" value="Unassembled WGS sequence"/>
</dbReference>
<dbReference type="PANTHER" id="PTHR31570">
    <property type="entry name" value="HAUS AUGMIN-LIKE COMPLEX SUBUNIT 1"/>
    <property type="match status" value="1"/>
</dbReference>
<keyword evidence="6" id="KW-0498">Mitosis</keyword>
<proteinExistence type="inferred from homology"/>
<keyword evidence="7" id="KW-0175">Coiled coil</keyword>
<comment type="subcellular location">
    <subcellularLocation>
        <location evidence="1">Cytoplasm</location>
        <location evidence="1">Cytoskeleton</location>
        <location evidence="1">Spindle</location>
    </subcellularLocation>
</comment>
<gene>
    <name evidence="10" type="ORF">PoB_005665300</name>
</gene>
<sequence>MDPSLANQQQKVKSWLHEIFGDEQVPEFEINQQTIEYLYQLSQETRQHDGHLQLVTKDLQQKAAEYNAEGMKNKNWKKKL</sequence>
<dbReference type="PANTHER" id="PTHR31570:SF1">
    <property type="entry name" value="HAUS AUGMIN-LIKE COMPLEX SUBUNIT 1"/>
    <property type="match status" value="1"/>
</dbReference>
<evidence type="ECO:0000313" key="10">
    <source>
        <dbReference type="EMBL" id="GFO30148.1"/>
    </source>
</evidence>
<dbReference type="GO" id="GO:0070652">
    <property type="term" value="C:HAUS complex"/>
    <property type="evidence" value="ECO:0007669"/>
    <property type="project" value="InterPro"/>
</dbReference>
<evidence type="ECO:0000256" key="1">
    <source>
        <dbReference type="ARBA" id="ARBA00004186"/>
    </source>
</evidence>
<keyword evidence="8" id="KW-0206">Cytoskeleton</keyword>
<dbReference type="GO" id="GO:0005829">
    <property type="term" value="C:cytosol"/>
    <property type="evidence" value="ECO:0007669"/>
    <property type="project" value="TreeGrafter"/>
</dbReference>
<dbReference type="GO" id="GO:0051301">
    <property type="term" value="P:cell division"/>
    <property type="evidence" value="ECO:0007669"/>
    <property type="project" value="UniProtKB-KW"/>
</dbReference>
<evidence type="ECO:0000256" key="4">
    <source>
        <dbReference type="ARBA" id="ARBA00022618"/>
    </source>
</evidence>
<keyword evidence="4" id="KW-0132">Cell division</keyword>
<evidence type="ECO:0000256" key="8">
    <source>
        <dbReference type="ARBA" id="ARBA00023212"/>
    </source>
</evidence>
<keyword evidence="9" id="KW-0131">Cell cycle</keyword>
<keyword evidence="3" id="KW-0963">Cytoplasm</keyword>
<accession>A0AAV4CGL0</accession>
<evidence type="ECO:0000256" key="2">
    <source>
        <dbReference type="ARBA" id="ARBA00005479"/>
    </source>
</evidence>
<dbReference type="GO" id="GO:0005874">
    <property type="term" value="C:microtubule"/>
    <property type="evidence" value="ECO:0007669"/>
    <property type="project" value="UniProtKB-KW"/>
</dbReference>
<evidence type="ECO:0000256" key="6">
    <source>
        <dbReference type="ARBA" id="ARBA00022776"/>
    </source>
</evidence>
<dbReference type="Pfam" id="PF25762">
    <property type="entry name" value="HAUS1"/>
    <property type="match status" value="1"/>
</dbReference>